<dbReference type="AlphaFoldDB" id="A0A1I2G3L8"/>
<reference evidence="3" key="1">
    <citation type="submission" date="2016-10" db="EMBL/GenBank/DDBJ databases">
        <authorList>
            <person name="Varghese N."/>
            <person name="Submissions S."/>
        </authorList>
    </citation>
    <scope>NUCLEOTIDE SEQUENCE [LARGE SCALE GENOMIC DNA]</scope>
    <source>
        <strain evidence="3">DSM 27981</strain>
    </source>
</reference>
<dbReference type="STRING" id="1177982.SAMN04489711_11311"/>
<dbReference type="Pfam" id="PF03476">
    <property type="entry name" value="MOSC_N"/>
    <property type="match status" value="1"/>
</dbReference>
<organism evidence="2 3">
    <name type="scientific">Paracidovorax wautersii</name>
    <dbReference type="NCBI Taxonomy" id="1177982"/>
    <lineage>
        <taxon>Bacteria</taxon>
        <taxon>Pseudomonadati</taxon>
        <taxon>Pseudomonadota</taxon>
        <taxon>Betaproteobacteria</taxon>
        <taxon>Burkholderiales</taxon>
        <taxon>Comamonadaceae</taxon>
        <taxon>Paracidovorax</taxon>
    </lineage>
</organism>
<dbReference type="PANTHER" id="PTHR14237">
    <property type="entry name" value="MOLYBDOPTERIN COFACTOR SULFURASE MOSC"/>
    <property type="match status" value="1"/>
</dbReference>
<dbReference type="PROSITE" id="PS51340">
    <property type="entry name" value="MOSC"/>
    <property type="match status" value="1"/>
</dbReference>
<evidence type="ECO:0000313" key="2">
    <source>
        <dbReference type="EMBL" id="SFF11356.1"/>
    </source>
</evidence>
<dbReference type="SUPFAM" id="SSF141673">
    <property type="entry name" value="MOSC N-terminal domain-like"/>
    <property type="match status" value="1"/>
</dbReference>
<dbReference type="InterPro" id="IPR011037">
    <property type="entry name" value="Pyrv_Knase-like_insert_dom_sf"/>
</dbReference>
<dbReference type="OrthoDB" id="581532at2"/>
<name>A0A1I2G3L8_9BURK</name>
<sequence>MTFRPDLDLCGSIARLFVHPVKSCAGVEVREALLTPAGLALDRAFMVVDGQGAFLTQRGHARMALVRPEIQTPERMVLQAPGMPALHVSLQAMDGPPARVSVWDDVVPARDMGELAAQWFSDFLGLACRLVRFDPAHRRLSSLQWTGGAEAPNQFSDGFPLLVVSQASVDGLNERLLAAGQPAVGVERFRPNIVIDGVEAHDEDRIDALHVGTPEGGVRLQLVKPCVRCPIPDIDPATAESTPAVGDALRRYRQDRRLDGAISFAMNAIVGEGAGRWLRVGQPIAADLRFD</sequence>
<dbReference type="InterPro" id="IPR005303">
    <property type="entry name" value="MOCOS_middle"/>
</dbReference>
<protein>
    <recommendedName>
        <fullName evidence="1">MOSC domain-containing protein</fullName>
    </recommendedName>
</protein>
<accession>A0A1I2G3L8</accession>
<dbReference type="PANTHER" id="PTHR14237:SF19">
    <property type="entry name" value="MITOCHONDRIAL AMIDOXIME REDUCING COMPONENT 1"/>
    <property type="match status" value="1"/>
</dbReference>
<dbReference type="RefSeq" id="WP_092940579.1">
    <property type="nucleotide sequence ID" value="NZ_FONX01000013.1"/>
</dbReference>
<dbReference type="SUPFAM" id="SSF50800">
    <property type="entry name" value="PK beta-barrel domain-like"/>
    <property type="match status" value="1"/>
</dbReference>
<gene>
    <name evidence="2" type="ORF">SAMN04489711_11311</name>
</gene>
<dbReference type="GO" id="GO:0003824">
    <property type="term" value="F:catalytic activity"/>
    <property type="evidence" value="ECO:0007669"/>
    <property type="project" value="InterPro"/>
</dbReference>
<dbReference type="InterPro" id="IPR005302">
    <property type="entry name" value="MoCF_Sase_C"/>
</dbReference>
<evidence type="ECO:0000259" key="1">
    <source>
        <dbReference type="PROSITE" id="PS51340"/>
    </source>
</evidence>
<dbReference type="Pfam" id="PF03473">
    <property type="entry name" value="MOSC"/>
    <property type="match status" value="1"/>
</dbReference>
<dbReference type="EMBL" id="FONX01000013">
    <property type="protein sequence ID" value="SFF11356.1"/>
    <property type="molecule type" value="Genomic_DNA"/>
</dbReference>
<keyword evidence="3" id="KW-1185">Reference proteome</keyword>
<dbReference type="GO" id="GO:0030170">
    <property type="term" value="F:pyridoxal phosphate binding"/>
    <property type="evidence" value="ECO:0007669"/>
    <property type="project" value="InterPro"/>
</dbReference>
<proteinExistence type="predicted"/>
<feature type="domain" description="MOSC" evidence="1">
    <location>
        <begin position="128"/>
        <end position="287"/>
    </location>
</feature>
<dbReference type="Proteomes" id="UP000199119">
    <property type="component" value="Unassembled WGS sequence"/>
</dbReference>
<evidence type="ECO:0000313" key="3">
    <source>
        <dbReference type="Proteomes" id="UP000199119"/>
    </source>
</evidence>
<dbReference type="GO" id="GO:0030151">
    <property type="term" value="F:molybdenum ion binding"/>
    <property type="evidence" value="ECO:0007669"/>
    <property type="project" value="InterPro"/>
</dbReference>